<dbReference type="Pfam" id="PF12850">
    <property type="entry name" value="Metallophos_2"/>
    <property type="match status" value="1"/>
</dbReference>
<dbReference type="OrthoDB" id="9813918at2"/>
<dbReference type="InterPro" id="IPR000979">
    <property type="entry name" value="Phosphodiesterase_MJ0936/Vps29"/>
</dbReference>
<dbReference type="PANTHER" id="PTHR42850">
    <property type="entry name" value="METALLOPHOSPHOESTERASE"/>
    <property type="match status" value="1"/>
</dbReference>
<evidence type="ECO:0000256" key="2">
    <source>
        <dbReference type="RuleBase" id="RU362039"/>
    </source>
</evidence>
<dbReference type="InterPro" id="IPR029052">
    <property type="entry name" value="Metallo-depent_PP-like"/>
</dbReference>
<evidence type="ECO:0000313" key="4">
    <source>
        <dbReference type="EMBL" id="RXI97758.1"/>
    </source>
</evidence>
<dbReference type="PANTHER" id="PTHR42850:SF2">
    <property type="entry name" value="BLL5683 PROTEIN"/>
    <property type="match status" value="1"/>
</dbReference>
<evidence type="ECO:0000256" key="1">
    <source>
        <dbReference type="ARBA" id="ARBA00008950"/>
    </source>
</evidence>
<sequence length="238" mass="26893">MKYAFISDIHGNAVALEAVLEHIKKQEVDKIIVLGDICYRGPEPKKSLELVRSLQTEVVKGNADEWIVRGVKSGEVPEDVLELMNKERAWAFTQLEPSDTDYLQGLPHSIQLDLEKVKVSVFHATPDSLFDIILPNEEDEIIEKSLMTTEAQVYIYGHIHVPYIRFLKGKIVINTGSVGLPFDGLSKASYAIVECNAGNIKTSIERVTYDKERVIELYKEVGYPNAEMMSNIIYHGKR</sequence>
<dbReference type="Gene3D" id="3.60.21.10">
    <property type="match status" value="1"/>
</dbReference>
<accession>A0A4Q0VNM8</accession>
<gene>
    <name evidence="4" type="ORF">DS745_15425</name>
</gene>
<comment type="cofactor">
    <cofactor evidence="2">
        <name>a divalent metal cation</name>
        <dbReference type="ChEBI" id="CHEBI:60240"/>
    </cofactor>
</comment>
<name>A0A4Q0VNM8_9BACI</name>
<dbReference type="GO" id="GO:0016791">
    <property type="term" value="F:phosphatase activity"/>
    <property type="evidence" value="ECO:0007669"/>
    <property type="project" value="TreeGrafter"/>
</dbReference>
<evidence type="ECO:0000313" key="5">
    <source>
        <dbReference type="Proteomes" id="UP000290649"/>
    </source>
</evidence>
<dbReference type="GO" id="GO:0046872">
    <property type="term" value="F:metal ion binding"/>
    <property type="evidence" value="ECO:0007669"/>
    <property type="project" value="UniProtKB-KW"/>
</dbReference>
<dbReference type="InterPro" id="IPR050126">
    <property type="entry name" value="Ap4A_hydrolase"/>
</dbReference>
<evidence type="ECO:0000259" key="3">
    <source>
        <dbReference type="Pfam" id="PF12850"/>
    </source>
</evidence>
<keyword evidence="5" id="KW-1185">Reference proteome</keyword>
<dbReference type="SUPFAM" id="SSF56300">
    <property type="entry name" value="Metallo-dependent phosphatases"/>
    <property type="match status" value="1"/>
</dbReference>
<comment type="similarity">
    <text evidence="1 2">Belongs to the metallophosphoesterase superfamily. YfcE family.</text>
</comment>
<dbReference type="EMBL" id="QOUX01000046">
    <property type="protein sequence ID" value="RXI97758.1"/>
    <property type="molecule type" value="Genomic_DNA"/>
</dbReference>
<organism evidence="4 5">
    <name type="scientific">Anaerobacillus alkaliphilus</name>
    <dbReference type="NCBI Taxonomy" id="1548597"/>
    <lineage>
        <taxon>Bacteria</taxon>
        <taxon>Bacillati</taxon>
        <taxon>Bacillota</taxon>
        <taxon>Bacilli</taxon>
        <taxon>Bacillales</taxon>
        <taxon>Bacillaceae</taxon>
        <taxon>Anaerobacillus</taxon>
    </lineage>
</organism>
<dbReference type="RefSeq" id="WP_129079123.1">
    <property type="nucleotide sequence ID" value="NZ_QOUX01000046.1"/>
</dbReference>
<dbReference type="InterPro" id="IPR024654">
    <property type="entry name" value="Calcineurin-like_PHP_lpxH"/>
</dbReference>
<dbReference type="EC" id="3.1.4.-" evidence="2"/>
<proteinExistence type="inferred from homology"/>
<dbReference type="Proteomes" id="UP000290649">
    <property type="component" value="Unassembled WGS sequence"/>
</dbReference>
<feature type="domain" description="Calcineurin-like phosphoesterase" evidence="3">
    <location>
        <begin position="1"/>
        <end position="197"/>
    </location>
</feature>
<dbReference type="GO" id="GO:0005737">
    <property type="term" value="C:cytoplasm"/>
    <property type="evidence" value="ECO:0007669"/>
    <property type="project" value="TreeGrafter"/>
</dbReference>
<dbReference type="InterPro" id="IPR011152">
    <property type="entry name" value="Pesterase_MJ0912"/>
</dbReference>
<keyword evidence="2" id="KW-0479">Metal-binding</keyword>
<comment type="caution">
    <text evidence="4">The sequence shown here is derived from an EMBL/GenBank/DDBJ whole genome shotgun (WGS) entry which is preliminary data.</text>
</comment>
<protein>
    <recommendedName>
        <fullName evidence="2">Phosphoesterase</fullName>
        <ecNumber evidence="2">3.1.4.-</ecNumber>
    </recommendedName>
</protein>
<dbReference type="AlphaFoldDB" id="A0A4Q0VNM8"/>
<dbReference type="NCBIfam" id="TIGR00040">
    <property type="entry name" value="yfcE"/>
    <property type="match status" value="1"/>
</dbReference>
<dbReference type="PIRSF" id="PIRSF000883">
    <property type="entry name" value="Pesterase_MJ0912"/>
    <property type="match status" value="1"/>
</dbReference>
<reference evidence="4 5" key="1">
    <citation type="journal article" date="2019" name="Int. J. Syst. Evol. Microbiol.">
        <title>Anaerobacillus alkaliphilus sp. nov., a novel alkaliphilic and moderately halophilic bacterium.</title>
        <authorList>
            <person name="Borsodi A.K."/>
            <person name="Aszalos J.M."/>
            <person name="Bihari P."/>
            <person name="Nagy I."/>
            <person name="Schumann P."/>
            <person name="Sproer C."/>
            <person name="Kovacs A.L."/>
            <person name="Boka K."/>
            <person name="Dobosy P."/>
            <person name="Ovari M."/>
            <person name="Szili-Kovacs T."/>
            <person name="Toth E."/>
        </authorList>
    </citation>
    <scope>NUCLEOTIDE SEQUENCE [LARGE SCALE GENOMIC DNA]</scope>
    <source>
        <strain evidence="4 5">B16-10</strain>
    </source>
</reference>